<keyword evidence="1" id="KW-1133">Transmembrane helix</keyword>
<evidence type="ECO:0008006" key="4">
    <source>
        <dbReference type="Google" id="ProtNLM"/>
    </source>
</evidence>
<dbReference type="Proteomes" id="UP000627464">
    <property type="component" value="Unassembled WGS sequence"/>
</dbReference>
<feature type="transmembrane region" description="Helical" evidence="1">
    <location>
        <begin position="50"/>
        <end position="79"/>
    </location>
</feature>
<reference evidence="3" key="1">
    <citation type="journal article" date="2019" name="Int. J. Syst. Evol. Microbiol.">
        <title>The Global Catalogue of Microorganisms (GCM) 10K type strain sequencing project: providing services to taxonomists for standard genome sequencing and annotation.</title>
        <authorList>
            <consortium name="The Broad Institute Genomics Platform"/>
            <consortium name="The Broad Institute Genome Sequencing Center for Infectious Disease"/>
            <person name="Wu L."/>
            <person name="Ma J."/>
        </authorList>
    </citation>
    <scope>NUCLEOTIDE SEQUENCE [LARGE SCALE GENOMIC DNA]</scope>
    <source>
        <strain evidence="3">CGMCC 1.12806</strain>
    </source>
</reference>
<keyword evidence="3" id="KW-1185">Reference proteome</keyword>
<keyword evidence="1" id="KW-0812">Transmembrane</keyword>
<evidence type="ECO:0000313" key="2">
    <source>
        <dbReference type="EMBL" id="GGA47486.1"/>
    </source>
</evidence>
<accession>A0ABQ1GNU3</accession>
<comment type="caution">
    <text evidence="2">The sequence shown here is derived from an EMBL/GenBank/DDBJ whole genome shotgun (WGS) entry which is preliminary data.</text>
</comment>
<protein>
    <recommendedName>
        <fullName evidence="4">Acyltransferase 3 domain-containing protein</fullName>
    </recommendedName>
</protein>
<name>A0ABQ1GNU3_9GAMM</name>
<sequence length="100" mass="11185">MGLLSVGLFLLFFAKGSNYKAFSVLGDASYSLYLSHGFVVMGYGVVCKTFNFSLPILFIAGVVTIFTSVVIGVLSYYFIERKIQFVINRKFIPSRKNSFI</sequence>
<keyword evidence="1" id="KW-0472">Membrane</keyword>
<dbReference type="EMBL" id="BMFZ01000005">
    <property type="protein sequence ID" value="GGA47486.1"/>
    <property type="molecule type" value="Genomic_DNA"/>
</dbReference>
<gene>
    <name evidence="2" type="ORF">GCM10011328_23350</name>
</gene>
<proteinExistence type="predicted"/>
<organism evidence="2 3">
    <name type="scientific">Hafnia psychrotolerans</name>
    <dbReference type="NCBI Taxonomy" id="1477018"/>
    <lineage>
        <taxon>Bacteria</taxon>
        <taxon>Pseudomonadati</taxon>
        <taxon>Pseudomonadota</taxon>
        <taxon>Gammaproteobacteria</taxon>
        <taxon>Enterobacterales</taxon>
        <taxon>Hafniaceae</taxon>
        <taxon>Hafnia</taxon>
    </lineage>
</organism>
<evidence type="ECO:0000313" key="3">
    <source>
        <dbReference type="Proteomes" id="UP000627464"/>
    </source>
</evidence>
<evidence type="ECO:0000256" key="1">
    <source>
        <dbReference type="SAM" id="Phobius"/>
    </source>
</evidence>